<name>A0A7K0CY26_9NOCA</name>
<keyword evidence="1" id="KW-0472">Membrane</keyword>
<dbReference type="Proteomes" id="UP000438448">
    <property type="component" value="Unassembled WGS sequence"/>
</dbReference>
<gene>
    <name evidence="2" type="ORF">NRB20_14810</name>
</gene>
<feature type="transmembrane region" description="Helical" evidence="1">
    <location>
        <begin position="51"/>
        <end position="74"/>
    </location>
</feature>
<feature type="transmembrane region" description="Helical" evidence="1">
    <location>
        <begin position="80"/>
        <end position="102"/>
    </location>
</feature>
<keyword evidence="3" id="KW-1185">Reference proteome</keyword>
<evidence type="ECO:0000313" key="3">
    <source>
        <dbReference type="Proteomes" id="UP000438448"/>
    </source>
</evidence>
<proteinExistence type="predicted"/>
<reference evidence="2 3" key="1">
    <citation type="submission" date="2019-10" db="EMBL/GenBank/DDBJ databases">
        <title>Nocardia macrotermitis sp. nov. and Nocardia aurantia sp. nov., isolated from the gut of fungus growing-termite Macrotermes natalensis.</title>
        <authorList>
            <person name="Benndorf R."/>
            <person name="Schwitalla J."/>
            <person name="Martin K."/>
            <person name="De Beer W."/>
            <person name="Kaster A.-K."/>
            <person name="Vollmers J."/>
            <person name="Poulsen M."/>
            <person name="Beemelmanns C."/>
        </authorList>
    </citation>
    <scope>NUCLEOTIDE SEQUENCE [LARGE SCALE GENOMIC DNA]</scope>
    <source>
        <strain evidence="2 3">RB20</strain>
    </source>
</reference>
<dbReference type="AlphaFoldDB" id="A0A7K0CY26"/>
<evidence type="ECO:0000313" key="2">
    <source>
        <dbReference type="EMBL" id="MQY18405.1"/>
    </source>
</evidence>
<organism evidence="2 3">
    <name type="scientific">Nocardia macrotermitis</name>
    <dbReference type="NCBI Taxonomy" id="2585198"/>
    <lineage>
        <taxon>Bacteria</taxon>
        <taxon>Bacillati</taxon>
        <taxon>Actinomycetota</taxon>
        <taxon>Actinomycetes</taxon>
        <taxon>Mycobacteriales</taxon>
        <taxon>Nocardiaceae</taxon>
        <taxon>Nocardia</taxon>
    </lineage>
</organism>
<protein>
    <submittedName>
        <fullName evidence="2">Uncharacterized protein</fullName>
    </submittedName>
</protein>
<feature type="transmembrane region" description="Helical" evidence="1">
    <location>
        <begin position="111"/>
        <end position="131"/>
    </location>
</feature>
<evidence type="ECO:0000256" key="1">
    <source>
        <dbReference type="SAM" id="Phobius"/>
    </source>
</evidence>
<dbReference type="EMBL" id="WEGK01000003">
    <property type="protein sequence ID" value="MQY18405.1"/>
    <property type="molecule type" value="Genomic_DNA"/>
</dbReference>
<feature type="transmembrane region" description="Helical" evidence="1">
    <location>
        <begin position="137"/>
        <end position="162"/>
    </location>
</feature>
<sequence>MGRVVRSTVCRTVARSSRYVSHRNSLSLRGEDRFVNDDAQQPGHSPQQDGVVATISSMLAIGSAGAGLGGFGYIIDPQDYYAFAIGDLLVSALFVIGAVMLLRRNDTGRGLLVVLSGIGVFGGSICLVSNLVSGTAFAQGISALAVAVMALMLTLSLSGAAVRWCRTSG</sequence>
<comment type="caution">
    <text evidence="2">The sequence shown here is derived from an EMBL/GenBank/DDBJ whole genome shotgun (WGS) entry which is preliminary data.</text>
</comment>
<accession>A0A7K0CY26</accession>
<keyword evidence="1" id="KW-0812">Transmembrane</keyword>
<keyword evidence="1" id="KW-1133">Transmembrane helix</keyword>